<dbReference type="AlphaFoldDB" id="A0A1N6MZY1"/>
<name>A0A1N6MZY1_9GAMM</name>
<evidence type="ECO:0000313" key="2">
    <source>
        <dbReference type="Proteomes" id="UP000196435"/>
    </source>
</evidence>
<gene>
    <name evidence="1" type="ORF">XIS1_610057</name>
</gene>
<reference evidence="2" key="1">
    <citation type="submission" date="2016-12" db="EMBL/GenBank/DDBJ databases">
        <authorList>
            <person name="Gaudriault S."/>
        </authorList>
    </citation>
    <scope>NUCLEOTIDE SEQUENCE [LARGE SCALE GENOMIC DNA]</scope>
    <source>
        <strain evidence="2">HGB1681 (deposited as PTA-6826 in the American Type Culture Collection)</strain>
    </source>
</reference>
<proteinExistence type="predicted"/>
<dbReference type="EMBL" id="FTLG01000205">
    <property type="protein sequence ID" value="SIP74411.1"/>
    <property type="molecule type" value="Genomic_DNA"/>
</dbReference>
<accession>A0A1N6MZY1</accession>
<organism evidence="1 2">
    <name type="scientific">Xenorhabdus innexi</name>
    <dbReference type="NCBI Taxonomy" id="290109"/>
    <lineage>
        <taxon>Bacteria</taxon>
        <taxon>Pseudomonadati</taxon>
        <taxon>Pseudomonadota</taxon>
        <taxon>Gammaproteobacteria</taxon>
        <taxon>Enterobacterales</taxon>
        <taxon>Morganellaceae</taxon>
        <taxon>Xenorhabdus</taxon>
    </lineage>
</organism>
<dbReference type="Proteomes" id="UP000196435">
    <property type="component" value="Unassembled WGS sequence"/>
</dbReference>
<evidence type="ECO:0000313" key="1">
    <source>
        <dbReference type="EMBL" id="SIP74411.1"/>
    </source>
</evidence>
<sequence length="50" mass="5788">MLPERIKNQAVYTLSFLLGINLMLKSHFTDDNSFQVVKKFPDVISKVFLT</sequence>
<protein>
    <submittedName>
        <fullName evidence="1">Uncharacterized protein</fullName>
    </submittedName>
</protein>